<name>A0A4C1WAB4_EUMVA</name>
<dbReference type="EMBL" id="BGZK01000495">
    <property type="protein sequence ID" value="GBP47087.1"/>
    <property type="molecule type" value="Genomic_DNA"/>
</dbReference>
<accession>A0A4C1WAB4</accession>
<sequence>MSIGSGWSAGRRRCGGVTAALRRRRPPARDARSFAIPYCVQSRRMDEQTSRVRPAARPSPSPAPVVYRQYLEWPVLLSPSPAPPLRPAPGPSGASLVSFNVHTVLGSAVVRSTPCTREHWIHFAGGGAAGRSDRGALVRSLFLVFVRALVAGAPRWRSPVPPELFVSRWAYDDTKYC</sequence>
<comment type="caution">
    <text evidence="1">The sequence shown here is derived from an EMBL/GenBank/DDBJ whole genome shotgun (WGS) entry which is preliminary data.</text>
</comment>
<dbReference type="Proteomes" id="UP000299102">
    <property type="component" value="Unassembled WGS sequence"/>
</dbReference>
<proteinExistence type="predicted"/>
<gene>
    <name evidence="1" type="ORF">EVAR_96042_1</name>
</gene>
<organism evidence="1 2">
    <name type="scientific">Eumeta variegata</name>
    <name type="common">Bagworm moth</name>
    <name type="synonym">Eumeta japonica</name>
    <dbReference type="NCBI Taxonomy" id="151549"/>
    <lineage>
        <taxon>Eukaryota</taxon>
        <taxon>Metazoa</taxon>
        <taxon>Ecdysozoa</taxon>
        <taxon>Arthropoda</taxon>
        <taxon>Hexapoda</taxon>
        <taxon>Insecta</taxon>
        <taxon>Pterygota</taxon>
        <taxon>Neoptera</taxon>
        <taxon>Endopterygota</taxon>
        <taxon>Lepidoptera</taxon>
        <taxon>Glossata</taxon>
        <taxon>Ditrysia</taxon>
        <taxon>Tineoidea</taxon>
        <taxon>Psychidae</taxon>
        <taxon>Oiketicinae</taxon>
        <taxon>Eumeta</taxon>
    </lineage>
</organism>
<protein>
    <submittedName>
        <fullName evidence="1">Uncharacterized protein</fullName>
    </submittedName>
</protein>
<dbReference type="AlphaFoldDB" id="A0A4C1WAB4"/>
<evidence type="ECO:0000313" key="2">
    <source>
        <dbReference type="Proteomes" id="UP000299102"/>
    </source>
</evidence>
<evidence type="ECO:0000313" key="1">
    <source>
        <dbReference type="EMBL" id="GBP47087.1"/>
    </source>
</evidence>
<reference evidence="1 2" key="1">
    <citation type="journal article" date="2019" name="Commun. Biol.">
        <title>The bagworm genome reveals a unique fibroin gene that provides high tensile strength.</title>
        <authorList>
            <person name="Kono N."/>
            <person name="Nakamura H."/>
            <person name="Ohtoshi R."/>
            <person name="Tomita M."/>
            <person name="Numata K."/>
            <person name="Arakawa K."/>
        </authorList>
    </citation>
    <scope>NUCLEOTIDE SEQUENCE [LARGE SCALE GENOMIC DNA]</scope>
</reference>
<keyword evidence="2" id="KW-1185">Reference proteome</keyword>